<accession>A0A1J1I4G1</accession>
<evidence type="ECO:0000313" key="2">
    <source>
        <dbReference type="Proteomes" id="UP000183832"/>
    </source>
</evidence>
<organism evidence="1 2">
    <name type="scientific">Clunio marinus</name>
    <dbReference type="NCBI Taxonomy" id="568069"/>
    <lineage>
        <taxon>Eukaryota</taxon>
        <taxon>Metazoa</taxon>
        <taxon>Ecdysozoa</taxon>
        <taxon>Arthropoda</taxon>
        <taxon>Hexapoda</taxon>
        <taxon>Insecta</taxon>
        <taxon>Pterygota</taxon>
        <taxon>Neoptera</taxon>
        <taxon>Endopterygota</taxon>
        <taxon>Diptera</taxon>
        <taxon>Nematocera</taxon>
        <taxon>Chironomoidea</taxon>
        <taxon>Chironomidae</taxon>
        <taxon>Clunio</taxon>
    </lineage>
</organism>
<sequence>MSEEDLLKDNDCQKSSFHQLSAQHRLACSYDDPKAFFFFKTFAFRFGLEDNLSIFLICGNLANLVKADDRELIMNQHHQMIVMGVHRFVKLIEV</sequence>
<gene>
    <name evidence="1" type="ORF">CLUMA_CG008773</name>
</gene>
<dbReference type="EMBL" id="CVRI01000041">
    <property type="protein sequence ID" value="CRK95173.1"/>
    <property type="molecule type" value="Genomic_DNA"/>
</dbReference>
<protein>
    <submittedName>
        <fullName evidence="1">CLUMA_CG008773, isoform A</fullName>
    </submittedName>
</protein>
<proteinExistence type="predicted"/>
<keyword evidence="2" id="KW-1185">Reference proteome</keyword>
<reference evidence="1 2" key="1">
    <citation type="submission" date="2015-04" db="EMBL/GenBank/DDBJ databases">
        <authorList>
            <person name="Syromyatnikov M.Y."/>
            <person name="Popov V.N."/>
        </authorList>
    </citation>
    <scope>NUCLEOTIDE SEQUENCE [LARGE SCALE GENOMIC DNA]</scope>
</reference>
<evidence type="ECO:0000313" key="1">
    <source>
        <dbReference type="EMBL" id="CRK95173.1"/>
    </source>
</evidence>
<name>A0A1J1I4G1_9DIPT</name>
<dbReference type="Proteomes" id="UP000183832">
    <property type="component" value="Unassembled WGS sequence"/>
</dbReference>
<dbReference type="AlphaFoldDB" id="A0A1J1I4G1"/>